<sequence length="53" mass="6127">MPCHLMEIKSHQEIKFTLMKRINYGKLMEMASLKPRKGLSHLRASTADLKAQD</sequence>
<dbReference type="AlphaFoldDB" id="A0AAD6Q5X1"/>
<keyword evidence="2" id="KW-1185">Reference proteome</keyword>
<reference evidence="1" key="1">
    <citation type="journal article" date="2023" name="Mol. Ecol. Resour.">
        <title>Chromosome-level genome assembly of a triploid poplar Populus alba 'Berolinensis'.</title>
        <authorList>
            <person name="Chen S."/>
            <person name="Yu Y."/>
            <person name="Wang X."/>
            <person name="Wang S."/>
            <person name="Zhang T."/>
            <person name="Zhou Y."/>
            <person name="He R."/>
            <person name="Meng N."/>
            <person name="Wang Y."/>
            <person name="Liu W."/>
            <person name="Liu Z."/>
            <person name="Liu J."/>
            <person name="Guo Q."/>
            <person name="Huang H."/>
            <person name="Sederoff R.R."/>
            <person name="Wang G."/>
            <person name="Qu G."/>
            <person name="Chen S."/>
        </authorList>
    </citation>
    <scope>NUCLEOTIDE SEQUENCE</scope>
    <source>
        <strain evidence="1">SC-2020</strain>
    </source>
</reference>
<comment type="caution">
    <text evidence="1">The sequence shown here is derived from an EMBL/GenBank/DDBJ whole genome shotgun (WGS) entry which is preliminary data.</text>
</comment>
<organism evidence="1 2">
    <name type="scientific">Populus alba x Populus x berolinensis</name>
    <dbReference type="NCBI Taxonomy" id="444605"/>
    <lineage>
        <taxon>Eukaryota</taxon>
        <taxon>Viridiplantae</taxon>
        <taxon>Streptophyta</taxon>
        <taxon>Embryophyta</taxon>
        <taxon>Tracheophyta</taxon>
        <taxon>Spermatophyta</taxon>
        <taxon>Magnoliopsida</taxon>
        <taxon>eudicotyledons</taxon>
        <taxon>Gunneridae</taxon>
        <taxon>Pentapetalae</taxon>
        <taxon>rosids</taxon>
        <taxon>fabids</taxon>
        <taxon>Malpighiales</taxon>
        <taxon>Salicaceae</taxon>
        <taxon>Saliceae</taxon>
        <taxon>Populus</taxon>
    </lineage>
</organism>
<evidence type="ECO:0000313" key="2">
    <source>
        <dbReference type="Proteomes" id="UP001164929"/>
    </source>
</evidence>
<name>A0AAD6Q5X1_9ROSI</name>
<gene>
    <name evidence="1" type="ORF">NC653_028138</name>
</gene>
<evidence type="ECO:0000313" key="1">
    <source>
        <dbReference type="EMBL" id="KAJ6980226.1"/>
    </source>
</evidence>
<dbReference type="Proteomes" id="UP001164929">
    <property type="component" value="Chromosome 11"/>
</dbReference>
<accession>A0AAD6Q5X1</accession>
<dbReference type="EMBL" id="JAQIZT010000011">
    <property type="protein sequence ID" value="KAJ6980226.1"/>
    <property type="molecule type" value="Genomic_DNA"/>
</dbReference>
<protein>
    <submittedName>
        <fullName evidence="1">Uncharacterized protein</fullName>
    </submittedName>
</protein>
<proteinExistence type="predicted"/>